<feature type="transmembrane region" description="Helical" evidence="5">
    <location>
        <begin position="243"/>
        <end position="261"/>
    </location>
</feature>
<dbReference type="GO" id="GO:0005886">
    <property type="term" value="C:plasma membrane"/>
    <property type="evidence" value="ECO:0007669"/>
    <property type="project" value="TreeGrafter"/>
</dbReference>
<comment type="subcellular location">
    <subcellularLocation>
        <location evidence="1">Membrane</location>
        <topology evidence="1">Multi-pass membrane protein</topology>
    </subcellularLocation>
</comment>
<feature type="transmembrane region" description="Helical" evidence="5">
    <location>
        <begin position="69"/>
        <end position="87"/>
    </location>
</feature>
<proteinExistence type="predicted"/>
<dbReference type="PANTHER" id="PTHR30071:SF15">
    <property type="entry name" value="PROTEIN HEMX"/>
    <property type="match status" value="1"/>
</dbReference>
<protein>
    <submittedName>
        <fullName evidence="7">HemX family protein</fullName>
    </submittedName>
</protein>
<dbReference type="Pfam" id="PF01578">
    <property type="entry name" value="Cytochrom_C_asm"/>
    <property type="match status" value="1"/>
</dbReference>
<feature type="transmembrane region" description="Helical" evidence="5">
    <location>
        <begin position="6"/>
        <end position="24"/>
    </location>
</feature>
<evidence type="ECO:0000256" key="2">
    <source>
        <dbReference type="ARBA" id="ARBA00022692"/>
    </source>
</evidence>
<dbReference type="InterPro" id="IPR002541">
    <property type="entry name" value="Cyt_c_assembly"/>
</dbReference>
<feature type="transmembrane region" description="Helical" evidence="5">
    <location>
        <begin position="92"/>
        <end position="110"/>
    </location>
</feature>
<keyword evidence="8" id="KW-1185">Reference proteome</keyword>
<sequence length="271" mass="31746">MFAERWFYDLIMYIYALSLLFAFSDIMQSSRRARRLARFFLVTVWFFQTVFFTWRVSQFFPKLVGVDSLLFYSWALVTASLVIHYLYRMDFIVFAVNLLSFGFLATNLYITPKAGLSLTEPLLSELVFIHATLAFLAYALFSLSAVCAGFYLIGNYMLKQKKWNRMLRRLPSLGRLQLFSYHLNILGVPLLISAIILGLVWASEKMAGGFWYDPKILGSFIVLIFYCIYLYQRFVRGWNGQRLAWWSVISFFTIVLNYLISNAGMSFHQWL</sequence>
<gene>
    <name evidence="7" type="ORF">SAMN06264849_101286</name>
</gene>
<dbReference type="EMBL" id="FXTI01000001">
    <property type="protein sequence ID" value="SMO37129.1"/>
    <property type="molecule type" value="Genomic_DNA"/>
</dbReference>
<name>A0A521AQN2_9BACL</name>
<evidence type="ECO:0000256" key="1">
    <source>
        <dbReference type="ARBA" id="ARBA00004141"/>
    </source>
</evidence>
<feature type="domain" description="Cytochrome c assembly protein" evidence="6">
    <location>
        <begin position="67"/>
        <end position="263"/>
    </location>
</feature>
<evidence type="ECO:0000313" key="8">
    <source>
        <dbReference type="Proteomes" id="UP000315636"/>
    </source>
</evidence>
<organism evidence="7 8">
    <name type="scientific">Melghirimyces algeriensis</name>
    <dbReference type="NCBI Taxonomy" id="910412"/>
    <lineage>
        <taxon>Bacteria</taxon>
        <taxon>Bacillati</taxon>
        <taxon>Bacillota</taxon>
        <taxon>Bacilli</taxon>
        <taxon>Bacillales</taxon>
        <taxon>Thermoactinomycetaceae</taxon>
        <taxon>Melghirimyces</taxon>
    </lineage>
</organism>
<dbReference type="AlphaFoldDB" id="A0A521AQN2"/>
<dbReference type="RefSeq" id="WP_142503981.1">
    <property type="nucleotide sequence ID" value="NZ_FXTI01000001.1"/>
</dbReference>
<evidence type="ECO:0000256" key="5">
    <source>
        <dbReference type="SAM" id="Phobius"/>
    </source>
</evidence>
<dbReference type="GO" id="GO:0017004">
    <property type="term" value="P:cytochrome complex assembly"/>
    <property type="evidence" value="ECO:0007669"/>
    <property type="project" value="InterPro"/>
</dbReference>
<dbReference type="GO" id="GO:0020037">
    <property type="term" value="F:heme binding"/>
    <property type="evidence" value="ECO:0007669"/>
    <property type="project" value="InterPro"/>
</dbReference>
<feature type="transmembrane region" description="Helical" evidence="5">
    <location>
        <begin position="179"/>
        <end position="202"/>
    </location>
</feature>
<feature type="transmembrane region" description="Helical" evidence="5">
    <location>
        <begin position="130"/>
        <end position="158"/>
    </location>
</feature>
<keyword evidence="3 5" id="KW-1133">Transmembrane helix</keyword>
<dbReference type="OrthoDB" id="2417400at2"/>
<keyword evidence="2 5" id="KW-0812">Transmembrane</keyword>
<evidence type="ECO:0000259" key="6">
    <source>
        <dbReference type="Pfam" id="PF01578"/>
    </source>
</evidence>
<feature type="transmembrane region" description="Helical" evidence="5">
    <location>
        <begin position="214"/>
        <end position="231"/>
    </location>
</feature>
<evidence type="ECO:0000256" key="3">
    <source>
        <dbReference type="ARBA" id="ARBA00022989"/>
    </source>
</evidence>
<feature type="transmembrane region" description="Helical" evidence="5">
    <location>
        <begin position="36"/>
        <end position="57"/>
    </location>
</feature>
<dbReference type="Proteomes" id="UP000315636">
    <property type="component" value="Unassembled WGS sequence"/>
</dbReference>
<dbReference type="InterPro" id="IPR045062">
    <property type="entry name" value="Cyt_c_biogenesis_CcsA/CcmC"/>
</dbReference>
<evidence type="ECO:0000256" key="4">
    <source>
        <dbReference type="ARBA" id="ARBA00023136"/>
    </source>
</evidence>
<reference evidence="7 8" key="1">
    <citation type="submission" date="2017-05" db="EMBL/GenBank/DDBJ databases">
        <authorList>
            <person name="Varghese N."/>
            <person name="Submissions S."/>
        </authorList>
    </citation>
    <scope>NUCLEOTIDE SEQUENCE [LARGE SCALE GENOMIC DNA]</scope>
    <source>
        <strain evidence="7 8">DSM 45474</strain>
    </source>
</reference>
<evidence type="ECO:0000313" key="7">
    <source>
        <dbReference type="EMBL" id="SMO37129.1"/>
    </source>
</evidence>
<keyword evidence="4 5" id="KW-0472">Membrane</keyword>
<dbReference type="PANTHER" id="PTHR30071">
    <property type="entry name" value="HEME EXPORTER PROTEIN C"/>
    <property type="match status" value="1"/>
</dbReference>
<accession>A0A521AQN2</accession>